<keyword evidence="1" id="KW-0472">Membrane</keyword>
<dbReference type="Pfam" id="PF07963">
    <property type="entry name" value="N_methyl"/>
    <property type="match status" value="1"/>
</dbReference>
<keyword evidence="1" id="KW-0812">Transmembrane</keyword>
<dbReference type="EMBL" id="LAZR01052142">
    <property type="protein sequence ID" value="KKK83611.1"/>
    <property type="molecule type" value="Genomic_DNA"/>
</dbReference>
<protein>
    <recommendedName>
        <fullName evidence="3">Type II secretion system protein J</fullName>
    </recommendedName>
</protein>
<reference evidence="2" key="1">
    <citation type="journal article" date="2015" name="Nature">
        <title>Complex archaea that bridge the gap between prokaryotes and eukaryotes.</title>
        <authorList>
            <person name="Spang A."/>
            <person name="Saw J.H."/>
            <person name="Jorgensen S.L."/>
            <person name="Zaremba-Niedzwiedzka K."/>
            <person name="Martijn J."/>
            <person name="Lind A.E."/>
            <person name="van Eijk R."/>
            <person name="Schleper C."/>
            <person name="Guy L."/>
            <person name="Ettema T.J."/>
        </authorList>
    </citation>
    <scope>NUCLEOTIDE SEQUENCE</scope>
</reference>
<dbReference type="NCBIfam" id="TIGR02532">
    <property type="entry name" value="IV_pilin_GFxxxE"/>
    <property type="match status" value="1"/>
</dbReference>
<name>A0A0F9BGR2_9ZZZZ</name>
<evidence type="ECO:0000313" key="2">
    <source>
        <dbReference type="EMBL" id="KKK83611.1"/>
    </source>
</evidence>
<dbReference type="PROSITE" id="PS00409">
    <property type="entry name" value="PROKAR_NTER_METHYL"/>
    <property type="match status" value="1"/>
</dbReference>
<evidence type="ECO:0008006" key="3">
    <source>
        <dbReference type="Google" id="ProtNLM"/>
    </source>
</evidence>
<feature type="transmembrane region" description="Helical" evidence="1">
    <location>
        <begin position="12"/>
        <end position="36"/>
    </location>
</feature>
<dbReference type="SUPFAM" id="SSF54523">
    <property type="entry name" value="Pili subunits"/>
    <property type="match status" value="1"/>
</dbReference>
<sequence>MTSSDSNSNRQGFTLLEVMLGLAITAIVMVILLAALRMGHRSQEKGLERSELAQRMRIVSDRLSWMLGGAYPFRYTDPDDERKKLLLFRGQESSLEFVTTAVDKYSESAADLAGLKFVRLYADEAGLKSAERIFFMGVDELDSDSEEEFVFAPEVESISFEYMDVDEDTGTAQWISQWDTDELDYLPAVVRVSVTITHAGKSVDIPPVMAAIRAGGSRGLLVPDDVGAAGGLK</sequence>
<keyword evidence="1" id="KW-1133">Transmembrane helix</keyword>
<accession>A0A0F9BGR2</accession>
<dbReference type="InterPro" id="IPR012902">
    <property type="entry name" value="N_methyl_site"/>
</dbReference>
<proteinExistence type="predicted"/>
<evidence type="ECO:0000256" key="1">
    <source>
        <dbReference type="SAM" id="Phobius"/>
    </source>
</evidence>
<gene>
    <name evidence="2" type="ORF">LCGC14_2791650</name>
</gene>
<comment type="caution">
    <text evidence="2">The sequence shown here is derived from an EMBL/GenBank/DDBJ whole genome shotgun (WGS) entry which is preliminary data.</text>
</comment>
<organism evidence="2">
    <name type="scientific">marine sediment metagenome</name>
    <dbReference type="NCBI Taxonomy" id="412755"/>
    <lineage>
        <taxon>unclassified sequences</taxon>
        <taxon>metagenomes</taxon>
        <taxon>ecological metagenomes</taxon>
    </lineage>
</organism>
<dbReference type="InterPro" id="IPR045584">
    <property type="entry name" value="Pilin-like"/>
</dbReference>
<dbReference type="AlphaFoldDB" id="A0A0F9BGR2"/>